<dbReference type="NCBIfam" id="NF045474">
    <property type="entry name" value="Opp2C"/>
    <property type="match status" value="1"/>
</dbReference>
<gene>
    <name evidence="10" type="ORF">D0469_09385</name>
</gene>
<protein>
    <submittedName>
        <fullName evidence="10">ABC transporter permease subunit</fullName>
    </submittedName>
</protein>
<feature type="domain" description="ABC transmembrane type-1" evidence="9">
    <location>
        <begin position="69"/>
        <end position="258"/>
    </location>
</feature>
<feature type="transmembrane region" description="Helical" evidence="8">
    <location>
        <begin position="12"/>
        <end position="30"/>
    </location>
</feature>
<feature type="transmembrane region" description="Helical" evidence="8">
    <location>
        <begin position="186"/>
        <end position="211"/>
    </location>
</feature>
<comment type="subcellular location">
    <subcellularLocation>
        <location evidence="1 8">Cell membrane</location>
        <topology evidence="1 8">Multi-pass membrane protein</topology>
    </subcellularLocation>
</comment>
<dbReference type="Pfam" id="PF00528">
    <property type="entry name" value="BPD_transp_1"/>
    <property type="match status" value="1"/>
</dbReference>
<evidence type="ECO:0000256" key="3">
    <source>
        <dbReference type="ARBA" id="ARBA00022475"/>
    </source>
</evidence>
<evidence type="ECO:0000256" key="4">
    <source>
        <dbReference type="ARBA" id="ARBA00022692"/>
    </source>
</evidence>
<evidence type="ECO:0000313" key="10">
    <source>
        <dbReference type="EMBL" id="RFU69425.1"/>
    </source>
</evidence>
<comment type="caution">
    <text evidence="10">The sequence shown here is derived from an EMBL/GenBank/DDBJ whole genome shotgun (WGS) entry which is preliminary data.</text>
</comment>
<keyword evidence="3" id="KW-1003">Cell membrane</keyword>
<feature type="transmembrane region" description="Helical" evidence="8">
    <location>
        <begin position="231"/>
        <end position="254"/>
    </location>
</feature>
<dbReference type="OrthoDB" id="9797472at2"/>
<dbReference type="InterPro" id="IPR035906">
    <property type="entry name" value="MetI-like_sf"/>
</dbReference>
<feature type="transmembrane region" description="Helical" evidence="8">
    <location>
        <begin position="77"/>
        <end position="97"/>
    </location>
</feature>
<dbReference type="InterPro" id="IPR000515">
    <property type="entry name" value="MetI-like"/>
</dbReference>
<dbReference type="AlphaFoldDB" id="A0A372LPS3"/>
<dbReference type="EMBL" id="QVTE01000025">
    <property type="protein sequence ID" value="RFU69425.1"/>
    <property type="molecule type" value="Genomic_DNA"/>
</dbReference>
<dbReference type="RefSeq" id="WP_117326489.1">
    <property type="nucleotide sequence ID" value="NZ_QVTE01000025.1"/>
</dbReference>
<evidence type="ECO:0000259" key="9">
    <source>
        <dbReference type="PROSITE" id="PS50928"/>
    </source>
</evidence>
<evidence type="ECO:0000256" key="8">
    <source>
        <dbReference type="RuleBase" id="RU363032"/>
    </source>
</evidence>
<dbReference type="Proteomes" id="UP000264541">
    <property type="component" value="Unassembled WGS sequence"/>
</dbReference>
<dbReference type="PROSITE" id="PS50928">
    <property type="entry name" value="ABC_TM1"/>
    <property type="match status" value="1"/>
</dbReference>
<name>A0A372LPS3_9BACI</name>
<organism evidence="10 11">
    <name type="scientific">Peribacillus saganii</name>
    <dbReference type="NCBI Taxonomy" id="2303992"/>
    <lineage>
        <taxon>Bacteria</taxon>
        <taxon>Bacillati</taxon>
        <taxon>Bacillota</taxon>
        <taxon>Bacilli</taxon>
        <taxon>Bacillales</taxon>
        <taxon>Bacillaceae</taxon>
        <taxon>Peribacillus</taxon>
    </lineage>
</organism>
<keyword evidence="4 8" id="KW-0812">Transmembrane</keyword>
<keyword evidence="2 8" id="KW-0813">Transport</keyword>
<evidence type="ECO:0000256" key="2">
    <source>
        <dbReference type="ARBA" id="ARBA00022448"/>
    </source>
</evidence>
<proteinExistence type="inferred from homology"/>
<keyword evidence="6 8" id="KW-0472">Membrane</keyword>
<evidence type="ECO:0000256" key="5">
    <source>
        <dbReference type="ARBA" id="ARBA00022989"/>
    </source>
</evidence>
<dbReference type="Gene3D" id="1.10.3720.10">
    <property type="entry name" value="MetI-like"/>
    <property type="match status" value="1"/>
</dbReference>
<dbReference type="InterPro" id="IPR050366">
    <property type="entry name" value="BP-dependent_transpt_permease"/>
</dbReference>
<reference evidence="10 11" key="1">
    <citation type="submission" date="2018-08" db="EMBL/GenBank/DDBJ databases">
        <title>Bacillus chawlae sp. nov., Bacillus glennii sp. nov., and Bacillus saganii sp. nov. Isolated from the Vehicle Assembly Building at Kennedy Space Center where the Viking Spacecraft were Assembled.</title>
        <authorList>
            <person name="Seuylemezian A."/>
            <person name="Vaishampayan P."/>
        </authorList>
    </citation>
    <scope>NUCLEOTIDE SEQUENCE [LARGE SCALE GENOMIC DNA]</scope>
    <source>
        <strain evidence="10 11">V47-23a</strain>
    </source>
</reference>
<dbReference type="SUPFAM" id="SSF161098">
    <property type="entry name" value="MetI-like"/>
    <property type="match status" value="1"/>
</dbReference>
<accession>A0A372LPS3</accession>
<evidence type="ECO:0000256" key="1">
    <source>
        <dbReference type="ARBA" id="ARBA00004651"/>
    </source>
</evidence>
<keyword evidence="11" id="KW-1185">Reference proteome</keyword>
<dbReference type="GO" id="GO:0005886">
    <property type="term" value="C:plasma membrane"/>
    <property type="evidence" value="ECO:0007669"/>
    <property type="project" value="UniProtKB-SubCell"/>
</dbReference>
<dbReference type="PANTHER" id="PTHR43386:SF1">
    <property type="entry name" value="D,D-DIPEPTIDE TRANSPORT SYSTEM PERMEASE PROTEIN DDPC-RELATED"/>
    <property type="match status" value="1"/>
</dbReference>
<evidence type="ECO:0000313" key="11">
    <source>
        <dbReference type="Proteomes" id="UP000264541"/>
    </source>
</evidence>
<comment type="similarity">
    <text evidence="7">Belongs to the binding-protein-dependent transport system permease family. OppBC subfamily.</text>
</comment>
<sequence>MINGFRITKPGILLLIGLFFITIIIAPYIAPFDPTDVKMGDRLKPISLEHFFGTDHLGRDVFSRILAGAQTTVGTSFLVLAISLLIGVPIGLVSGFVGGRLDRFLMRFVDAFMAFPDYIVAIILSGLLGPGIFNLVFAIVMVKWIGYARLARSTVLTEKQRDYILIAKVNGVGPMNILRRHMIPHVLGNVMVLATLDAGKIILMIASLSYIGLGAQPPIPEWGAMLNEAKAFFYNAPHLMLIPGLSIMVIVLIFNLVGDYLRDHYDVKNQNGGK</sequence>
<dbReference type="GO" id="GO:0055085">
    <property type="term" value="P:transmembrane transport"/>
    <property type="evidence" value="ECO:0007669"/>
    <property type="project" value="InterPro"/>
</dbReference>
<dbReference type="PANTHER" id="PTHR43386">
    <property type="entry name" value="OLIGOPEPTIDE TRANSPORT SYSTEM PERMEASE PROTEIN APPC"/>
    <property type="match status" value="1"/>
</dbReference>
<dbReference type="CDD" id="cd06261">
    <property type="entry name" value="TM_PBP2"/>
    <property type="match status" value="1"/>
</dbReference>
<evidence type="ECO:0000256" key="6">
    <source>
        <dbReference type="ARBA" id="ARBA00023136"/>
    </source>
</evidence>
<keyword evidence="5 8" id="KW-1133">Transmembrane helix</keyword>
<dbReference type="InterPro" id="IPR053385">
    <property type="entry name" value="ABC_transport_permease"/>
</dbReference>
<evidence type="ECO:0000256" key="7">
    <source>
        <dbReference type="ARBA" id="ARBA00024202"/>
    </source>
</evidence>